<dbReference type="RefSeq" id="WP_425510788.1">
    <property type="nucleotide sequence ID" value="NZ_CP103838.1"/>
</dbReference>
<proteinExistence type="predicted"/>
<dbReference type="EMBL" id="LR828261">
    <property type="protein sequence ID" value="CAD0345102.1"/>
    <property type="molecule type" value="Genomic_DNA"/>
</dbReference>
<gene>
    <name evidence="1" type="ORF">CFBP2533_30490</name>
</gene>
<reference evidence="1" key="1">
    <citation type="submission" date="2020-07" db="EMBL/GenBank/DDBJ databases">
        <authorList>
            <person name="Pothier F. J."/>
        </authorList>
    </citation>
    <scope>NUCLEOTIDE SEQUENCE</scope>
    <source>
        <strain evidence="1">CFBP 2533</strain>
    </source>
</reference>
<name>A0A6V7E2I9_9XANT</name>
<dbReference type="AlphaFoldDB" id="A0A6V7E2I9"/>
<protein>
    <submittedName>
        <fullName evidence="1">Uncharacterized protein</fullName>
    </submittedName>
</protein>
<organism evidence="1">
    <name type="scientific">Xanthomonas hortorum pv. pelargonii</name>
    <dbReference type="NCBI Taxonomy" id="453602"/>
    <lineage>
        <taxon>Bacteria</taxon>
        <taxon>Pseudomonadati</taxon>
        <taxon>Pseudomonadota</taxon>
        <taxon>Gammaproteobacteria</taxon>
        <taxon>Lysobacterales</taxon>
        <taxon>Lysobacteraceae</taxon>
        <taxon>Xanthomonas</taxon>
    </lineage>
</organism>
<sequence>MIEDAQMHKRRLYGLAIMCCTWAVVAQEAPTHRCASVLEPLPRLACYDASFPPAQAVRAVEASRGVREFGHSADKVSAAAARRSSPAQLSATVLAVTYQADGTRTVSLDTHQRWALTEASSRGHLAEGDVIVLRKAAMGSYMLVTAAGVALRARRID</sequence>
<evidence type="ECO:0000313" key="1">
    <source>
        <dbReference type="EMBL" id="CAD0345096.1"/>
    </source>
</evidence>
<accession>A0A6V7E2I9</accession>
<dbReference type="EMBL" id="LR828261">
    <property type="protein sequence ID" value="CAD0345096.1"/>
    <property type="molecule type" value="Genomic_DNA"/>
</dbReference>